<reference evidence="2 3" key="1">
    <citation type="submission" date="2019-12" db="EMBL/GenBank/DDBJ databases">
        <title>Neisseriaceae gen. nov. sp. Genome sequencing and assembly.</title>
        <authorList>
            <person name="Liu Z."/>
            <person name="Li A."/>
        </authorList>
    </citation>
    <scope>NUCLEOTIDE SEQUENCE [LARGE SCALE GENOMIC DNA]</scope>
    <source>
        <strain evidence="2 3">B2N2-7</strain>
    </source>
</reference>
<keyword evidence="3" id="KW-1185">Reference proteome</keyword>
<feature type="transmembrane region" description="Helical" evidence="1">
    <location>
        <begin position="36"/>
        <end position="58"/>
    </location>
</feature>
<dbReference type="AlphaFoldDB" id="A0A845BKB8"/>
<feature type="transmembrane region" description="Helical" evidence="1">
    <location>
        <begin position="6"/>
        <end position="24"/>
    </location>
</feature>
<evidence type="ECO:0000256" key="1">
    <source>
        <dbReference type="SAM" id="Phobius"/>
    </source>
</evidence>
<gene>
    <name evidence="2" type="ORF">GQF02_01595</name>
</gene>
<accession>A0A845BKB8</accession>
<protein>
    <submittedName>
        <fullName evidence="2">Uncharacterized protein</fullName>
    </submittedName>
</protein>
<evidence type="ECO:0000313" key="2">
    <source>
        <dbReference type="EMBL" id="MXR35688.1"/>
    </source>
</evidence>
<keyword evidence="1" id="KW-1133">Transmembrane helix</keyword>
<dbReference type="RefSeq" id="WP_124734164.1">
    <property type="nucleotide sequence ID" value="NZ_WSSB01000001.1"/>
</dbReference>
<dbReference type="Proteomes" id="UP000467214">
    <property type="component" value="Unassembled WGS sequence"/>
</dbReference>
<sequence length="61" mass="6889">MNIPDWFYGIASILAAFALAFLMIKKRKMGVKEDWFSTFGKSILILFMIAFGILLLAVSKT</sequence>
<keyword evidence="1" id="KW-0472">Membrane</keyword>
<evidence type="ECO:0000313" key="3">
    <source>
        <dbReference type="Proteomes" id="UP000467214"/>
    </source>
</evidence>
<organism evidence="2 3">
    <name type="scientific">Craterilacuibacter sinensis</name>
    <dbReference type="NCBI Taxonomy" id="2686017"/>
    <lineage>
        <taxon>Bacteria</taxon>
        <taxon>Pseudomonadati</taxon>
        <taxon>Pseudomonadota</taxon>
        <taxon>Betaproteobacteria</taxon>
        <taxon>Neisseriales</taxon>
        <taxon>Neisseriaceae</taxon>
        <taxon>Craterilacuibacter</taxon>
    </lineage>
</organism>
<keyword evidence="1" id="KW-0812">Transmembrane</keyword>
<name>A0A845BKB8_9NEIS</name>
<comment type="caution">
    <text evidence="2">The sequence shown here is derived from an EMBL/GenBank/DDBJ whole genome shotgun (WGS) entry which is preliminary data.</text>
</comment>
<proteinExistence type="predicted"/>
<dbReference type="EMBL" id="WSSB01000001">
    <property type="protein sequence ID" value="MXR35688.1"/>
    <property type="molecule type" value="Genomic_DNA"/>
</dbReference>